<dbReference type="InterPro" id="IPR036922">
    <property type="entry name" value="Rieske_2Fe-2S_sf"/>
</dbReference>
<evidence type="ECO:0000313" key="7">
    <source>
        <dbReference type="Proteomes" id="UP000747110"/>
    </source>
</evidence>
<protein>
    <recommendedName>
        <fullName evidence="5">Rieske domain-containing protein</fullName>
    </recommendedName>
</protein>
<evidence type="ECO:0000259" key="5">
    <source>
        <dbReference type="PROSITE" id="PS51296"/>
    </source>
</evidence>
<evidence type="ECO:0000256" key="1">
    <source>
        <dbReference type="ARBA" id="ARBA00022714"/>
    </source>
</evidence>
<evidence type="ECO:0000256" key="3">
    <source>
        <dbReference type="ARBA" id="ARBA00023004"/>
    </source>
</evidence>
<reference evidence="6" key="1">
    <citation type="journal article" date="2021" name="Proc. Natl. Acad. Sci. U.S.A.">
        <title>Three genomes in the algal genus Volvox reveal the fate of a haploid sex-determining region after a transition to homothallism.</title>
        <authorList>
            <person name="Yamamoto K."/>
            <person name="Hamaji T."/>
            <person name="Kawai-Toyooka H."/>
            <person name="Matsuzaki R."/>
            <person name="Takahashi F."/>
            <person name="Nishimura Y."/>
            <person name="Kawachi M."/>
            <person name="Noguchi H."/>
            <person name="Minakuchi Y."/>
            <person name="Umen J.G."/>
            <person name="Toyoda A."/>
            <person name="Nozaki H."/>
        </authorList>
    </citation>
    <scope>NUCLEOTIDE SEQUENCE</scope>
    <source>
        <strain evidence="6">NIES-3786</strain>
    </source>
</reference>
<dbReference type="OrthoDB" id="423598at2759"/>
<evidence type="ECO:0000313" key="6">
    <source>
        <dbReference type="EMBL" id="GIL93417.1"/>
    </source>
</evidence>
<name>A0A8J4G207_9CHLO</name>
<keyword evidence="7" id="KW-1185">Reference proteome</keyword>
<dbReference type="EMBL" id="BNCP01000100">
    <property type="protein sequence ID" value="GIL93417.1"/>
    <property type="molecule type" value="Genomic_DNA"/>
</dbReference>
<feature type="domain" description="Rieske" evidence="5">
    <location>
        <begin position="32"/>
        <end position="148"/>
    </location>
</feature>
<dbReference type="InterPro" id="IPR017941">
    <property type="entry name" value="Rieske_2Fe-2S"/>
</dbReference>
<dbReference type="Gene3D" id="2.102.10.10">
    <property type="entry name" value="Rieske [2Fe-2S] iron-sulphur domain"/>
    <property type="match status" value="1"/>
</dbReference>
<evidence type="ECO:0000256" key="4">
    <source>
        <dbReference type="ARBA" id="ARBA00023014"/>
    </source>
</evidence>
<keyword evidence="3" id="KW-0408">Iron</keyword>
<keyword evidence="1" id="KW-0001">2Fe-2S</keyword>
<proteinExistence type="predicted"/>
<dbReference type="GO" id="GO:0046872">
    <property type="term" value="F:metal ion binding"/>
    <property type="evidence" value="ECO:0007669"/>
    <property type="project" value="UniProtKB-KW"/>
</dbReference>
<dbReference type="SUPFAM" id="SSF50022">
    <property type="entry name" value="ISP domain"/>
    <property type="match status" value="1"/>
</dbReference>
<dbReference type="GO" id="GO:0051537">
    <property type="term" value="F:2 iron, 2 sulfur cluster binding"/>
    <property type="evidence" value="ECO:0007669"/>
    <property type="project" value="UniProtKB-KW"/>
</dbReference>
<organism evidence="6 7">
    <name type="scientific">Volvox reticuliferus</name>
    <dbReference type="NCBI Taxonomy" id="1737510"/>
    <lineage>
        <taxon>Eukaryota</taxon>
        <taxon>Viridiplantae</taxon>
        <taxon>Chlorophyta</taxon>
        <taxon>core chlorophytes</taxon>
        <taxon>Chlorophyceae</taxon>
        <taxon>CS clade</taxon>
        <taxon>Chlamydomonadales</taxon>
        <taxon>Volvocaceae</taxon>
        <taxon>Volvox</taxon>
    </lineage>
</organism>
<evidence type="ECO:0000256" key="2">
    <source>
        <dbReference type="ARBA" id="ARBA00022723"/>
    </source>
</evidence>
<dbReference type="PROSITE" id="PS51296">
    <property type="entry name" value="RIESKE"/>
    <property type="match status" value="1"/>
</dbReference>
<dbReference type="AlphaFoldDB" id="A0A8J4G207"/>
<keyword evidence="4" id="KW-0411">Iron-sulfur</keyword>
<dbReference type="PANTHER" id="PTHR21496:SF23">
    <property type="entry name" value="3-PHENYLPROPIONATE_CINNAMIC ACID DIOXYGENASE FERREDOXIN SUBUNIT"/>
    <property type="match status" value="1"/>
</dbReference>
<dbReference type="PANTHER" id="PTHR21496">
    <property type="entry name" value="FERREDOXIN-RELATED"/>
    <property type="match status" value="1"/>
</dbReference>
<comment type="caution">
    <text evidence="6">The sequence shown here is derived from an EMBL/GenBank/DDBJ whole genome shotgun (WGS) entry which is preliminary data.</text>
</comment>
<sequence length="151" mass="15966">RKMSSTLCTRSSGMARSVVSRRAIRVQAAAWTKVGSTTGLKSNGGKQVVEVGGQKVLLVELGGTVRAVSNKCSHLGLPLVGKTAMFQADIKDKCVVCPAHGTYFDLETGAVKGEWCPKLPNLPLVGKGPAQKPLPTFQVRVSDAGEIEVYV</sequence>
<dbReference type="CDD" id="cd03467">
    <property type="entry name" value="Rieske"/>
    <property type="match status" value="1"/>
</dbReference>
<feature type="non-terminal residue" evidence="6">
    <location>
        <position position="151"/>
    </location>
</feature>
<accession>A0A8J4G207</accession>
<dbReference type="Pfam" id="PF00355">
    <property type="entry name" value="Rieske"/>
    <property type="match status" value="1"/>
</dbReference>
<gene>
    <name evidence="6" type="ORF">Vretifemale_20818</name>
</gene>
<keyword evidence="2" id="KW-0479">Metal-binding</keyword>
<dbReference type="Proteomes" id="UP000747110">
    <property type="component" value="Unassembled WGS sequence"/>
</dbReference>